<dbReference type="GO" id="GO:0000139">
    <property type="term" value="C:Golgi membrane"/>
    <property type="evidence" value="ECO:0007669"/>
    <property type="project" value="UniProtKB-SubCell"/>
</dbReference>
<dbReference type="GO" id="GO:0032541">
    <property type="term" value="C:cortical endoplasmic reticulum"/>
    <property type="evidence" value="ECO:0007669"/>
    <property type="project" value="TreeGrafter"/>
</dbReference>
<dbReference type="VEuPathDB" id="MicrosporidiaDB:AEWR_090670"/>
<dbReference type="GO" id="GO:0097036">
    <property type="term" value="P:regulation of plasma membrane sterol distribution"/>
    <property type="evidence" value="ECO:0007669"/>
    <property type="project" value="UniProtKB-UniRule"/>
</dbReference>
<evidence type="ECO:0000256" key="9">
    <source>
        <dbReference type="ARBA" id="ARBA00023136"/>
    </source>
</evidence>
<accession>M1KAW1</accession>
<feature type="transmembrane region" description="Helical" evidence="10">
    <location>
        <begin position="171"/>
        <end position="192"/>
    </location>
</feature>
<dbReference type="EMBL" id="KC513619">
    <property type="protein sequence ID" value="AGE96452.1"/>
    <property type="molecule type" value="Genomic_DNA"/>
</dbReference>
<evidence type="ECO:0000256" key="6">
    <source>
        <dbReference type="ARBA" id="ARBA00022989"/>
    </source>
</evidence>
<keyword evidence="8 10" id="KW-0443">Lipid metabolism</keyword>
<protein>
    <recommendedName>
        <fullName evidence="10">Protein ARV</fullName>
    </recommendedName>
</protein>
<evidence type="ECO:0000256" key="5">
    <source>
        <dbReference type="ARBA" id="ARBA00022824"/>
    </source>
</evidence>
<dbReference type="VEuPathDB" id="MicrosporidiaDB:M970_090670"/>
<dbReference type="PANTHER" id="PTHR14467">
    <property type="entry name" value="ARV1"/>
    <property type="match status" value="1"/>
</dbReference>
<comment type="function">
    <text evidence="10">Mediator of sterol homeostasis involved in sterol uptake, trafficking and distribution into membranes.</text>
</comment>
<keyword evidence="3 10" id="KW-0813">Transport</keyword>
<keyword evidence="4 10" id="KW-0812">Transmembrane</keyword>
<dbReference type="PANTHER" id="PTHR14467:SF0">
    <property type="entry name" value="PROTEIN ARV1"/>
    <property type="match status" value="1"/>
</dbReference>
<dbReference type="VEuPathDB" id="MicrosporidiaDB:ECU09_0660"/>
<sequence>MYVCIECGSRAKHLFLRNSSSQQVSRCPSCNRKMDRYFELNGLIKLIDLLLLKRRIFRHYLFNSKRDFTKDVLIMLAVRMFTEPILQHHEALGLLLSEGPGEGVSIAEMATICRDVLESLMETSLLLVLVFSMFHRHAGFVRLSSALLLSSFYYLFMFIMTMWRYQCEEYLLVIEFLCVACNSIVISEICLVRNEVALGCIYGCKFAAGLVCKRILGTIRLNLFLSGCSTIPKYSPA</sequence>
<keyword evidence="10" id="KW-0333">Golgi apparatus</keyword>
<evidence type="ECO:0000256" key="10">
    <source>
        <dbReference type="RuleBase" id="RU368065"/>
    </source>
</evidence>
<dbReference type="Pfam" id="PF04161">
    <property type="entry name" value="Arv1"/>
    <property type="match status" value="1"/>
</dbReference>
<comment type="caution">
    <text evidence="10">Lacks conserved residue(s) required for the propagation of feature annotation.</text>
</comment>
<name>M1KAW1_ENCCN</name>
<dbReference type="AlphaFoldDB" id="M1KAW1"/>
<evidence type="ECO:0000256" key="8">
    <source>
        <dbReference type="ARBA" id="ARBA00023098"/>
    </source>
</evidence>
<dbReference type="VEuPathDB" id="MicrosporidiaDB:AEWQ_090680"/>
<dbReference type="GO" id="GO:0016125">
    <property type="term" value="P:sterol metabolic process"/>
    <property type="evidence" value="ECO:0007669"/>
    <property type="project" value="UniProtKB-UniRule"/>
</dbReference>
<evidence type="ECO:0000313" key="11">
    <source>
        <dbReference type="EMBL" id="AGE96452.1"/>
    </source>
</evidence>
<dbReference type="GO" id="GO:0032366">
    <property type="term" value="P:intracellular sterol transport"/>
    <property type="evidence" value="ECO:0007669"/>
    <property type="project" value="UniProtKB-UniRule"/>
</dbReference>
<evidence type="ECO:0000256" key="4">
    <source>
        <dbReference type="ARBA" id="ARBA00022692"/>
    </source>
</evidence>
<dbReference type="GO" id="GO:0005789">
    <property type="term" value="C:endoplasmic reticulum membrane"/>
    <property type="evidence" value="ECO:0007669"/>
    <property type="project" value="UniProtKB-SubCell"/>
</dbReference>
<evidence type="ECO:0000256" key="7">
    <source>
        <dbReference type="ARBA" id="ARBA00023055"/>
    </source>
</evidence>
<keyword evidence="7 10" id="KW-0445">Lipid transport</keyword>
<organism evidence="11">
    <name type="scientific">Encephalitozoon cuniculi</name>
    <name type="common">Microsporidian parasite</name>
    <dbReference type="NCBI Taxonomy" id="6035"/>
    <lineage>
        <taxon>Eukaryota</taxon>
        <taxon>Fungi</taxon>
        <taxon>Fungi incertae sedis</taxon>
        <taxon>Microsporidia</taxon>
        <taxon>Unikaryonidae</taxon>
        <taxon>Encephalitozoon</taxon>
    </lineage>
</organism>
<keyword evidence="6 10" id="KW-1133">Transmembrane helix</keyword>
<feature type="transmembrane region" description="Helical" evidence="10">
    <location>
        <begin position="146"/>
        <end position="165"/>
    </location>
</feature>
<comment type="similarity">
    <text evidence="2 10">Belongs to the ARV1 family.</text>
</comment>
<keyword evidence="10" id="KW-0746">Sphingolipid metabolism</keyword>
<dbReference type="VEuPathDB" id="MicrosporidiaDB:AEWD_090690"/>
<dbReference type="InterPro" id="IPR007290">
    <property type="entry name" value="Arv1"/>
</dbReference>
<evidence type="ECO:0000256" key="2">
    <source>
        <dbReference type="ARBA" id="ARBA00009187"/>
    </source>
</evidence>
<proteinExistence type="inferred from homology"/>
<keyword evidence="9 10" id="KW-0472">Membrane</keyword>
<keyword evidence="5 10" id="KW-0256">Endoplasmic reticulum</keyword>
<comment type="function">
    <text evidence="10">Regulates also the sphingolipid metabolism.</text>
</comment>
<comment type="subcellular location">
    <subcellularLocation>
        <location evidence="1 10">Endoplasmic reticulum membrane</location>
        <topology evidence="1 10">Multi-pass membrane protein</topology>
    </subcellularLocation>
    <subcellularLocation>
        <location evidence="10">Golgi apparatus membrane</location>
        <topology evidence="10">Multi-pass membrane protein</topology>
    </subcellularLocation>
</comment>
<evidence type="ECO:0000256" key="1">
    <source>
        <dbReference type="ARBA" id="ARBA00004477"/>
    </source>
</evidence>
<reference evidence="11" key="1">
    <citation type="journal article" date="2013" name="Eukaryot. Cell">
        <title>Extremely Reduced Levels of Heterozygosity in the Vertebrate Pathogen Encephalitozoon cuniculi.</title>
        <authorList>
            <person name="Selman M."/>
            <person name="Sak B."/>
            <person name="Kvac M."/>
            <person name="Farinelli L."/>
            <person name="Weiss L.M."/>
            <person name="Corradi N."/>
        </authorList>
    </citation>
    <scope>NUCLEOTIDE SEQUENCE</scope>
</reference>
<evidence type="ECO:0000256" key="3">
    <source>
        <dbReference type="ARBA" id="ARBA00022448"/>
    </source>
</evidence>
<dbReference type="GO" id="GO:0006665">
    <property type="term" value="P:sphingolipid metabolic process"/>
    <property type="evidence" value="ECO:0007669"/>
    <property type="project" value="UniProtKB-UniRule"/>
</dbReference>